<keyword evidence="3" id="KW-1185">Reference proteome</keyword>
<feature type="compositionally biased region" description="Acidic residues" evidence="1">
    <location>
        <begin position="364"/>
        <end position="382"/>
    </location>
</feature>
<dbReference type="EMBL" id="FJUX01000042">
    <property type="protein sequence ID" value="CZS99825.1"/>
    <property type="molecule type" value="Genomic_DNA"/>
</dbReference>
<feature type="compositionally biased region" description="Low complexity" evidence="1">
    <location>
        <begin position="117"/>
        <end position="134"/>
    </location>
</feature>
<evidence type="ECO:0000313" key="3">
    <source>
        <dbReference type="Proteomes" id="UP000178912"/>
    </source>
</evidence>
<feature type="region of interest" description="Disordered" evidence="1">
    <location>
        <begin position="1"/>
        <end position="142"/>
    </location>
</feature>
<sequence length="382" mass="42507">MAHTRAMTAGRRSAASVPAAKTSKPAGITKEKKKNAVATTKPKTAPVRTTTTTTKRAGKRKASEIEDEAPAPAPRVKRAKATPVAAKPANHRYGTRSKAQTAAPPPPPPPPPPSPSSSPLSAVSDLPPALLSPSPEREPGQALSGSLLLSTFVAPFSSTLFSDARLSPLVVERGCPLSPPELSEEQKLRTLSGFRFLGKQERGSLQPILEQEIGIGYLGGFPRVGDTEQDPRIIQARLEEAEEKAYWVRENKKSELSYRREQEAVRGYEVVWANRNQSKYRLNRRTLLKRWSTPWKKQLIKVRRTELLRRAKSRQKWEMHRVHDHSPLAEDCSAALEEEARLLSVHEQRVLARERFAAEVAAGDVDDEDEYGDDYDPFEEDY</sequence>
<evidence type="ECO:0000256" key="1">
    <source>
        <dbReference type="SAM" id="MobiDB-lite"/>
    </source>
</evidence>
<feature type="compositionally biased region" description="Pro residues" evidence="1">
    <location>
        <begin position="103"/>
        <end position="116"/>
    </location>
</feature>
<feature type="compositionally biased region" description="Low complexity" evidence="1">
    <location>
        <begin position="38"/>
        <end position="55"/>
    </location>
</feature>
<reference evidence="3" key="1">
    <citation type="submission" date="2016-03" db="EMBL/GenBank/DDBJ databases">
        <authorList>
            <person name="Guldener U."/>
        </authorList>
    </citation>
    <scope>NUCLEOTIDE SEQUENCE [LARGE SCALE GENOMIC DNA]</scope>
    <source>
        <strain evidence="3">04CH-RAC-A.6.1</strain>
    </source>
</reference>
<protein>
    <submittedName>
        <fullName evidence="2">Uncharacterized protein</fullName>
    </submittedName>
</protein>
<proteinExistence type="predicted"/>
<organism evidence="2 3">
    <name type="scientific">Rhynchosporium agropyri</name>
    <dbReference type="NCBI Taxonomy" id="914238"/>
    <lineage>
        <taxon>Eukaryota</taxon>
        <taxon>Fungi</taxon>
        <taxon>Dikarya</taxon>
        <taxon>Ascomycota</taxon>
        <taxon>Pezizomycotina</taxon>
        <taxon>Leotiomycetes</taxon>
        <taxon>Helotiales</taxon>
        <taxon>Ploettnerulaceae</taxon>
        <taxon>Rhynchosporium</taxon>
    </lineage>
</organism>
<dbReference type="OrthoDB" id="10513110at2759"/>
<gene>
    <name evidence="2" type="ORF">RAG0_08129</name>
</gene>
<evidence type="ECO:0000313" key="2">
    <source>
        <dbReference type="EMBL" id="CZS99825.1"/>
    </source>
</evidence>
<feature type="region of interest" description="Disordered" evidence="1">
    <location>
        <begin position="362"/>
        <end position="382"/>
    </location>
</feature>
<accession>A0A1E1KPA2</accession>
<dbReference type="SUPFAM" id="SSF101447">
    <property type="entry name" value="Formin homology 2 domain (FH2 domain)"/>
    <property type="match status" value="1"/>
</dbReference>
<dbReference type="Proteomes" id="UP000178912">
    <property type="component" value="Unassembled WGS sequence"/>
</dbReference>
<dbReference type="AlphaFoldDB" id="A0A1E1KPA2"/>
<name>A0A1E1KPA2_9HELO</name>